<feature type="compositionally biased region" description="Polar residues" evidence="1">
    <location>
        <begin position="280"/>
        <end position="315"/>
    </location>
</feature>
<name>D8PKS6_SCHCM</name>
<organism evidence="4">
    <name type="scientific">Schizophyllum commune (strain H4-8 / FGSC 9210)</name>
    <name type="common">Split gill fungus</name>
    <dbReference type="NCBI Taxonomy" id="578458"/>
    <lineage>
        <taxon>Eukaryota</taxon>
        <taxon>Fungi</taxon>
        <taxon>Dikarya</taxon>
        <taxon>Basidiomycota</taxon>
        <taxon>Agaricomycotina</taxon>
        <taxon>Agaricomycetes</taxon>
        <taxon>Agaricomycetidae</taxon>
        <taxon>Agaricales</taxon>
        <taxon>Schizophyllaceae</taxon>
        <taxon>Schizophyllum</taxon>
    </lineage>
</organism>
<dbReference type="VEuPathDB" id="FungiDB:SCHCODRAFT_02144838"/>
<protein>
    <submittedName>
        <fullName evidence="3">Expressed protein</fullName>
    </submittedName>
</protein>
<dbReference type="InParanoid" id="D8PKS6"/>
<keyword evidence="4" id="KW-1185">Reference proteome</keyword>
<dbReference type="OMA" id="HYSPFIV"/>
<feature type="compositionally biased region" description="Low complexity" evidence="1">
    <location>
        <begin position="152"/>
        <end position="179"/>
    </location>
</feature>
<dbReference type="STRING" id="578458.D8PKS6"/>
<sequence>MGHRNITIDDRNTTIIQYSNTWFITGTYNASSTGESGTLSSTDDPNANLTFVFPQPAVAFYYFGMKRSGGGLYKICIDCDPNDRVFTDVDAYNATDDGHNPPTVLYSREWDTPTTHEVILQNTEDDRYGNATQITVDRFVLTILDDDVQDPTSSSAGASSTSRSSSTSSAQPTNTAAAAGKSNDAGVIAGSVVGSIAFLAIGSALLWWFFRGRRRTSARGSESGILHPEPFVQPPQAPLTYPAPYLPHHPAMATVPFDARALPAGYLTEKQLPSVVAPALSSQPELRSSPTRTQGSSFARGSSHEISSATSPVDQASSARTRAGSSAPRREVDAGPAPTEEPFEEDLLPPDYDDATRYRQGR</sequence>
<dbReference type="AlphaFoldDB" id="D8PKS6"/>
<keyword evidence="2" id="KW-0472">Membrane</keyword>
<keyword evidence="2" id="KW-1133">Transmembrane helix</keyword>
<feature type="compositionally biased region" description="Acidic residues" evidence="1">
    <location>
        <begin position="341"/>
        <end position="353"/>
    </location>
</feature>
<feature type="compositionally biased region" description="Low complexity" evidence="1">
    <location>
        <begin position="316"/>
        <end position="327"/>
    </location>
</feature>
<accession>D8PKS6</accession>
<feature type="region of interest" description="Disordered" evidence="1">
    <location>
        <begin position="150"/>
        <end position="180"/>
    </location>
</feature>
<proteinExistence type="predicted"/>
<dbReference type="eggNOG" id="ENOG502T17H">
    <property type="taxonomic scope" value="Eukaryota"/>
</dbReference>
<dbReference type="Proteomes" id="UP000007431">
    <property type="component" value="Unassembled WGS sequence"/>
</dbReference>
<evidence type="ECO:0000313" key="4">
    <source>
        <dbReference type="Proteomes" id="UP000007431"/>
    </source>
</evidence>
<dbReference type="CDD" id="cd12087">
    <property type="entry name" value="TM_EGFR-like"/>
    <property type="match status" value="1"/>
</dbReference>
<evidence type="ECO:0000256" key="1">
    <source>
        <dbReference type="SAM" id="MobiDB-lite"/>
    </source>
</evidence>
<dbReference type="HOGENOM" id="CLU_063273_0_0_1"/>
<gene>
    <name evidence="3" type="ORF">SCHCODRAFT_255726</name>
</gene>
<evidence type="ECO:0000313" key="3">
    <source>
        <dbReference type="EMBL" id="EFJ04028.1"/>
    </source>
</evidence>
<keyword evidence="2" id="KW-0812">Transmembrane</keyword>
<feature type="transmembrane region" description="Helical" evidence="2">
    <location>
        <begin position="187"/>
        <end position="210"/>
    </location>
</feature>
<reference evidence="3 4" key="1">
    <citation type="journal article" date="2010" name="Nat. Biotechnol.">
        <title>Genome sequence of the model mushroom Schizophyllum commune.</title>
        <authorList>
            <person name="Ohm R.A."/>
            <person name="de Jong J.F."/>
            <person name="Lugones L.G."/>
            <person name="Aerts A."/>
            <person name="Kothe E."/>
            <person name="Stajich J.E."/>
            <person name="de Vries R.P."/>
            <person name="Record E."/>
            <person name="Levasseur A."/>
            <person name="Baker S.E."/>
            <person name="Bartholomew K.A."/>
            <person name="Coutinho P.M."/>
            <person name="Erdmann S."/>
            <person name="Fowler T.J."/>
            <person name="Gathman A.C."/>
            <person name="Lombard V."/>
            <person name="Henrissat B."/>
            <person name="Knabe N."/>
            <person name="Kuees U."/>
            <person name="Lilly W.W."/>
            <person name="Lindquist E."/>
            <person name="Lucas S."/>
            <person name="Magnuson J.K."/>
            <person name="Piumi F."/>
            <person name="Raudaskoski M."/>
            <person name="Salamov A."/>
            <person name="Schmutz J."/>
            <person name="Schwarze F.W.M.R."/>
            <person name="vanKuyk P.A."/>
            <person name="Horton J.S."/>
            <person name="Grigoriev I.V."/>
            <person name="Woesten H.A.B."/>
        </authorList>
    </citation>
    <scope>NUCLEOTIDE SEQUENCE [LARGE SCALE GENOMIC DNA]</scope>
    <source>
        <strain evidence="4">H4-8 / FGSC 9210</strain>
    </source>
</reference>
<feature type="region of interest" description="Disordered" evidence="1">
    <location>
        <begin position="278"/>
        <end position="362"/>
    </location>
</feature>
<dbReference type="EMBL" id="GL377302">
    <property type="protein sequence ID" value="EFJ04028.1"/>
    <property type="molecule type" value="Genomic_DNA"/>
</dbReference>
<evidence type="ECO:0000256" key="2">
    <source>
        <dbReference type="SAM" id="Phobius"/>
    </source>
</evidence>